<accession>A0A1F2PMK9</accession>
<name>A0A1F2PMK9_9FIRM</name>
<dbReference type="Pfam" id="PF04324">
    <property type="entry name" value="Fer2_BFD"/>
    <property type="match status" value="1"/>
</dbReference>
<protein>
    <submittedName>
        <fullName evidence="3">Anaerobic glycerol-3-phosphate dehydrogenase subunit A</fullName>
        <ecNumber evidence="3">1.1.5.3</ecNumber>
    </submittedName>
</protein>
<comment type="caution">
    <text evidence="3">The sequence shown here is derived from an EMBL/GenBank/DDBJ whole genome shotgun (WGS) entry which is preliminary data.</text>
</comment>
<dbReference type="STRING" id="52694.ACWI_04450"/>
<dbReference type="Proteomes" id="UP000176244">
    <property type="component" value="Unassembled WGS sequence"/>
</dbReference>
<dbReference type="EMBL" id="LKEU01000013">
    <property type="protein sequence ID" value="OFV71971.1"/>
    <property type="molecule type" value="Genomic_DNA"/>
</dbReference>
<dbReference type="InterPro" id="IPR036188">
    <property type="entry name" value="FAD/NAD-bd_sf"/>
</dbReference>
<dbReference type="SUPFAM" id="SSF51905">
    <property type="entry name" value="FAD/NAD(P)-binding domain"/>
    <property type="match status" value="1"/>
</dbReference>
<feature type="domain" description="BFD-like [2Fe-2S]-binding" evidence="2">
    <location>
        <begin position="403"/>
        <end position="456"/>
    </location>
</feature>
<sequence>MNYYDVIIIGGGITGTAIAHELSKYKLTVALLERGSDIGIGATKGNGGVVHPGYDPTPGSLKAKINVCGANRYPQLARDLNFGIINPGIFVIGFSDADEAMLKHKLEFGIKNGVKDLAIIDAGQMRNREPQLATTARHALYAPTATVVDPFEVAIAFAENAKANGVEILTSQPVTAIKKRTDGNFLLNTPDQQFTCTYIVNAAGNHADDVARLAGIAEYQMKPRHGDLLVLDKDMVNKPKTVMFPCPGPDTKGIACIPTVHGNTIVGSTATMLDDKEAVNNYAPGIQALIDGVHKILPELDAAKIIRTFAGLRPVVLDNNNDFYIAESPTVKGFIHAAGIQSPGVASAPAIAELVRDLLDNAGLEMVPKADYNPYREKLTVFTELSLAEQDALINEHPAYGRIVCRCETVTEGEIIAAIHGAIPAHTLDAIKRRTRAGMGRCQGGFCQYKVIAILARELGLSADAICLEDAGSQLLCGAVKGGAK</sequence>
<dbReference type="SUPFAM" id="SSF54373">
    <property type="entry name" value="FAD-linked reductases, C-terminal domain"/>
    <property type="match status" value="1"/>
</dbReference>
<dbReference type="InterPro" id="IPR007419">
    <property type="entry name" value="BFD-like_2Fe2S-bd_dom"/>
</dbReference>
<dbReference type="GO" id="GO:0004368">
    <property type="term" value="F:glycerol-3-phosphate dehydrogenase (quinone) activity"/>
    <property type="evidence" value="ECO:0007669"/>
    <property type="project" value="UniProtKB-EC"/>
</dbReference>
<evidence type="ECO:0000259" key="1">
    <source>
        <dbReference type="Pfam" id="PF01266"/>
    </source>
</evidence>
<dbReference type="PANTHER" id="PTHR42720:SF1">
    <property type="entry name" value="GLYCEROL 3-PHOSPHATE OXIDASE"/>
    <property type="match status" value="1"/>
</dbReference>
<evidence type="ECO:0000313" key="4">
    <source>
        <dbReference type="Proteomes" id="UP000176244"/>
    </source>
</evidence>
<dbReference type="InterPro" id="IPR052745">
    <property type="entry name" value="G3P_Oxidase/Oxidoreductase"/>
</dbReference>
<evidence type="ECO:0000313" key="3">
    <source>
        <dbReference type="EMBL" id="OFV71971.1"/>
    </source>
</evidence>
<dbReference type="Gene3D" id="1.10.10.1100">
    <property type="entry name" value="BFD-like [2Fe-2S]-binding domain"/>
    <property type="match status" value="1"/>
</dbReference>
<dbReference type="Pfam" id="PF01266">
    <property type="entry name" value="DAO"/>
    <property type="match status" value="1"/>
</dbReference>
<dbReference type="AlphaFoldDB" id="A0A1F2PMK9"/>
<dbReference type="InterPro" id="IPR041854">
    <property type="entry name" value="BFD-like_2Fe2S-bd_dom_sf"/>
</dbReference>
<dbReference type="Gene3D" id="3.50.50.60">
    <property type="entry name" value="FAD/NAD(P)-binding domain"/>
    <property type="match status" value="1"/>
</dbReference>
<dbReference type="PANTHER" id="PTHR42720">
    <property type="entry name" value="GLYCEROL-3-PHOSPHATE DEHYDROGENASE"/>
    <property type="match status" value="1"/>
</dbReference>
<dbReference type="InterPro" id="IPR006076">
    <property type="entry name" value="FAD-dep_OxRdtase"/>
</dbReference>
<evidence type="ECO:0000259" key="2">
    <source>
        <dbReference type="Pfam" id="PF04324"/>
    </source>
</evidence>
<dbReference type="OrthoDB" id="9801699at2"/>
<gene>
    <name evidence="3" type="primary">glpA</name>
    <name evidence="3" type="ORF">ACWI_04450</name>
</gene>
<dbReference type="EC" id="1.1.5.3" evidence="3"/>
<proteinExistence type="predicted"/>
<organism evidence="3 4">
    <name type="scientific">Acetobacterium wieringae</name>
    <dbReference type="NCBI Taxonomy" id="52694"/>
    <lineage>
        <taxon>Bacteria</taxon>
        <taxon>Bacillati</taxon>
        <taxon>Bacillota</taxon>
        <taxon>Clostridia</taxon>
        <taxon>Eubacteriales</taxon>
        <taxon>Eubacteriaceae</taxon>
        <taxon>Acetobacterium</taxon>
    </lineage>
</organism>
<dbReference type="Gene3D" id="3.30.9.10">
    <property type="entry name" value="D-Amino Acid Oxidase, subunit A, domain 2"/>
    <property type="match status" value="1"/>
</dbReference>
<dbReference type="CDD" id="cd19946">
    <property type="entry name" value="GlpA-like_Fer2_BFD-like"/>
    <property type="match status" value="1"/>
</dbReference>
<feature type="domain" description="FAD dependent oxidoreductase" evidence="1">
    <location>
        <begin position="5"/>
        <end position="358"/>
    </location>
</feature>
<keyword evidence="3" id="KW-0560">Oxidoreductase</keyword>
<reference evidence="3 4" key="1">
    <citation type="submission" date="2015-09" db="EMBL/GenBank/DDBJ databases">
        <title>Genome sequence of Acetobacterium wieringae DSM 1911.</title>
        <authorList>
            <person name="Poehlein A."/>
            <person name="Bengelsdorf F.R."/>
            <person name="Schiel-Bengelsdorf B."/>
            <person name="Duerre P."/>
            <person name="Daniel R."/>
        </authorList>
    </citation>
    <scope>NUCLEOTIDE SEQUENCE [LARGE SCALE GENOMIC DNA]</scope>
    <source>
        <strain evidence="3 4">DSM 1911</strain>
    </source>
</reference>
<dbReference type="RefSeq" id="WP_070369815.1">
    <property type="nucleotide sequence ID" value="NZ_LKEU01000013.1"/>
</dbReference>